<keyword evidence="2" id="KW-0812">Transmembrane</keyword>
<comment type="caution">
    <text evidence="4">The sequence shown here is derived from an EMBL/GenBank/DDBJ whole genome shotgun (WGS) entry which is preliminary data.</text>
</comment>
<gene>
    <name evidence="4" type="ORF">GCM10022384_69410</name>
</gene>
<dbReference type="PANTHER" id="PTHR35526">
    <property type="entry name" value="ANTI-SIGMA-F FACTOR RSBW-RELATED"/>
    <property type="match status" value="1"/>
</dbReference>
<evidence type="ECO:0000256" key="1">
    <source>
        <dbReference type="ARBA" id="ARBA00022527"/>
    </source>
</evidence>
<protein>
    <recommendedName>
        <fullName evidence="3">Histidine kinase/HSP90-like ATPase domain-containing protein</fullName>
    </recommendedName>
</protein>
<evidence type="ECO:0000256" key="2">
    <source>
        <dbReference type="SAM" id="Phobius"/>
    </source>
</evidence>
<organism evidence="4 5">
    <name type="scientific">Streptomyces marokkonensis</name>
    <dbReference type="NCBI Taxonomy" id="324855"/>
    <lineage>
        <taxon>Bacteria</taxon>
        <taxon>Bacillati</taxon>
        <taxon>Actinomycetota</taxon>
        <taxon>Actinomycetes</taxon>
        <taxon>Kitasatosporales</taxon>
        <taxon>Streptomycetaceae</taxon>
        <taxon>Streptomyces</taxon>
    </lineage>
</organism>
<dbReference type="SUPFAM" id="SSF55874">
    <property type="entry name" value="ATPase domain of HSP90 chaperone/DNA topoisomerase II/histidine kinase"/>
    <property type="match status" value="1"/>
</dbReference>
<feature type="transmembrane region" description="Helical" evidence="2">
    <location>
        <begin position="164"/>
        <end position="183"/>
    </location>
</feature>
<keyword evidence="5" id="KW-1185">Reference proteome</keyword>
<dbReference type="CDD" id="cd16936">
    <property type="entry name" value="HATPase_RsbW-like"/>
    <property type="match status" value="1"/>
</dbReference>
<dbReference type="Proteomes" id="UP001500034">
    <property type="component" value="Unassembled WGS sequence"/>
</dbReference>
<keyword evidence="1" id="KW-0418">Kinase</keyword>
<evidence type="ECO:0000313" key="4">
    <source>
        <dbReference type="EMBL" id="GAA4016481.1"/>
    </source>
</evidence>
<feature type="domain" description="Histidine kinase/HSP90-like ATPase" evidence="3">
    <location>
        <begin position="25"/>
        <end position="121"/>
    </location>
</feature>
<proteinExistence type="predicted"/>
<dbReference type="EMBL" id="BAABCQ010000296">
    <property type="protein sequence ID" value="GAA4016481.1"/>
    <property type="molecule type" value="Genomic_DNA"/>
</dbReference>
<accession>A0ABP7STV3</accession>
<evidence type="ECO:0000259" key="3">
    <source>
        <dbReference type="Pfam" id="PF13581"/>
    </source>
</evidence>
<keyword evidence="2" id="KW-1133">Transmembrane helix</keyword>
<dbReference type="InterPro" id="IPR036890">
    <property type="entry name" value="HATPase_C_sf"/>
</dbReference>
<dbReference type="InterPro" id="IPR003594">
    <property type="entry name" value="HATPase_dom"/>
</dbReference>
<dbReference type="Pfam" id="PF13581">
    <property type="entry name" value="HATPase_c_2"/>
    <property type="match status" value="1"/>
</dbReference>
<dbReference type="InterPro" id="IPR050267">
    <property type="entry name" value="Anti-sigma-factor_SerPK"/>
</dbReference>
<dbReference type="PANTHER" id="PTHR35526:SF3">
    <property type="entry name" value="ANTI-SIGMA-F FACTOR RSBW"/>
    <property type="match status" value="1"/>
</dbReference>
<reference evidence="5" key="1">
    <citation type="journal article" date="2019" name="Int. J. Syst. Evol. Microbiol.">
        <title>The Global Catalogue of Microorganisms (GCM) 10K type strain sequencing project: providing services to taxonomists for standard genome sequencing and annotation.</title>
        <authorList>
            <consortium name="The Broad Institute Genomics Platform"/>
            <consortium name="The Broad Institute Genome Sequencing Center for Infectious Disease"/>
            <person name="Wu L."/>
            <person name="Ma J."/>
        </authorList>
    </citation>
    <scope>NUCLEOTIDE SEQUENCE [LARGE SCALE GENOMIC DNA]</scope>
    <source>
        <strain evidence="5">JCM 17027</strain>
    </source>
</reference>
<keyword evidence="1" id="KW-0808">Transferase</keyword>
<evidence type="ECO:0000313" key="5">
    <source>
        <dbReference type="Proteomes" id="UP001500034"/>
    </source>
</evidence>
<keyword evidence="1" id="KW-0723">Serine/threonine-protein kinase</keyword>
<dbReference type="RefSeq" id="WP_345597975.1">
    <property type="nucleotide sequence ID" value="NZ_BAABCQ010000296.1"/>
</dbReference>
<keyword evidence="2" id="KW-0472">Membrane</keyword>
<name>A0ABP7STV3_9ACTN</name>
<sequence length="186" mass="20592">MRDALAGRRLVAEDGMSVMTKCFRRENRSVPEVRHFARAVLEDWKLPGLADTAEMVTSELASNAILHARHSAFRVTLRRLSDDRVQVEVVDRSATLPRKVDAGDDEDHGRGLAIVDALSQKWGAEPVWWGTQRGKRVWAELAAPEPVEPPEHCVPICPSRIGRVVYVLTVLAVAAAIIAATATQRR</sequence>
<dbReference type="Gene3D" id="3.30.565.10">
    <property type="entry name" value="Histidine kinase-like ATPase, C-terminal domain"/>
    <property type="match status" value="1"/>
</dbReference>